<dbReference type="Pfam" id="PF04287">
    <property type="entry name" value="DUF446"/>
    <property type="match status" value="1"/>
</dbReference>
<dbReference type="STRING" id="67855.RO21_04755"/>
<sequence>MKTQVGALLGELQIALRVHQLWEETPPSPEKLANTDPFCVNVLTPSQWLQWIFIPRMQAILEAGAELPRNFAITPYLEEALKDEPYLAALHQPLLKLETLLKTE</sequence>
<dbReference type="AlphaFoldDB" id="A0A0J5S4D5"/>
<dbReference type="RefSeq" id="WP_047976654.1">
    <property type="nucleotide sequence ID" value="NZ_JWIZ01000024.1"/>
</dbReference>
<evidence type="ECO:0000313" key="3">
    <source>
        <dbReference type="Proteomes" id="UP000036270"/>
    </source>
</evidence>
<feature type="domain" description="YqcC-like" evidence="1">
    <location>
        <begin position="5"/>
        <end position="100"/>
    </location>
</feature>
<organism evidence="2 3">
    <name type="scientific">Muribacter muris</name>
    <dbReference type="NCBI Taxonomy" id="67855"/>
    <lineage>
        <taxon>Bacteria</taxon>
        <taxon>Pseudomonadati</taxon>
        <taxon>Pseudomonadota</taxon>
        <taxon>Gammaproteobacteria</taxon>
        <taxon>Pasteurellales</taxon>
        <taxon>Pasteurellaceae</taxon>
        <taxon>Muribacter</taxon>
    </lineage>
</organism>
<comment type="caution">
    <text evidence="2">The sequence shown here is derived from an EMBL/GenBank/DDBJ whole genome shotgun (WGS) entry which is preliminary data.</text>
</comment>
<keyword evidence="3" id="KW-1185">Reference proteome</keyword>
<dbReference type="PATRIC" id="fig|67855.3.peg.808"/>
<protein>
    <submittedName>
        <fullName evidence="2">Anhydro-N-acetylmuramic acid kinase</fullName>
    </submittedName>
</protein>
<reference evidence="2 3" key="1">
    <citation type="submission" date="2014-12" db="EMBL/GenBank/DDBJ databases">
        <title>Reclassification of Actinobacillus muris as Muribacter muris.</title>
        <authorList>
            <person name="Christensen H."/>
            <person name="Nicklas W."/>
            <person name="Bisgaard M."/>
        </authorList>
    </citation>
    <scope>NUCLEOTIDE SEQUENCE [LARGE SCALE GENOMIC DNA]</scope>
    <source>
        <strain evidence="2 3">Ackerman80-443D</strain>
    </source>
</reference>
<dbReference type="GO" id="GO:0016301">
    <property type="term" value="F:kinase activity"/>
    <property type="evidence" value="ECO:0007669"/>
    <property type="project" value="UniProtKB-KW"/>
</dbReference>
<keyword evidence="2" id="KW-0808">Transferase</keyword>
<gene>
    <name evidence="2" type="ORF">RO21_04755</name>
</gene>
<evidence type="ECO:0000313" key="2">
    <source>
        <dbReference type="EMBL" id="KMK51662.1"/>
    </source>
</evidence>
<keyword evidence="2" id="KW-0418">Kinase</keyword>
<dbReference type="SUPFAM" id="SSF158452">
    <property type="entry name" value="YqcC-like"/>
    <property type="match status" value="1"/>
</dbReference>
<dbReference type="PANTHER" id="PTHR39586">
    <property type="entry name" value="CYTOPLASMIC PROTEIN-RELATED"/>
    <property type="match status" value="1"/>
</dbReference>
<dbReference type="InterPro" id="IPR023376">
    <property type="entry name" value="YqcC-like_dom"/>
</dbReference>
<dbReference type="InterPro" id="IPR007384">
    <property type="entry name" value="UCP006257"/>
</dbReference>
<proteinExistence type="predicted"/>
<evidence type="ECO:0000259" key="1">
    <source>
        <dbReference type="Pfam" id="PF04287"/>
    </source>
</evidence>
<dbReference type="PIRSF" id="PIRSF006257">
    <property type="entry name" value="UCP006257"/>
    <property type="match status" value="1"/>
</dbReference>
<dbReference type="PANTHER" id="PTHR39586:SF1">
    <property type="entry name" value="CYTOPLASMIC PROTEIN"/>
    <property type="match status" value="1"/>
</dbReference>
<accession>A0A0J5S4D5</accession>
<dbReference type="Proteomes" id="UP000036270">
    <property type="component" value="Unassembled WGS sequence"/>
</dbReference>
<dbReference type="GO" id="GO:0044010">
    <property type="term" value="P:single-species biofilm formation"/>
    <property type="evidence" value="ECO:0007669"/>
    <property type="project" value="TreeGrafter"/>
</dbReference>
<dbReference type="EMBL" id="JWIZ01000024">
    <property type="protein sequence ID" value="KMK51662.1"/>
    <property type="molecule type" value="Genomic_DNA"/>
</dbReference>
<dbReference type="Gene3D" id="1.20.1440.40">
    <property type="entry name" value="YqcC-like"/>
    <property type="match status" value="1"/>
</dbReference>
<dbReference type="InterPro" id="IPR036814">
    <property type="entry name" value="YqcC-like_sf"/>
</dbReference>
<name>A0A0J5S4D5_9PAST</name>